<dbReference type="KEGG" id="ant:Arnit_2148"/>
<dbReference type="Proteomes" id="UP000000939">
    <property type="component" value="Chromosome"/>
</dbReference>
<dbReference type="AlphaFoldDB" id="D5V0I9"/>
<name>D5V0I9_ARCNC</name>
<organism evidence="1 2">
    <name type="scientific">Arcobacter nitrofigilis (strain ATCC 33309 / DSM 7299 / CCUG 15893 / LMG 7604 / NCTC 12251 / CI)</name>
    <name type="common">Campylobacter nitrofigilis</name>
    <dbReference type="NCBI Taxonomy" id="572480"/>
    <lineage>
        <taxon>Bacteria</taxon>
        <taxon>Pseudomonadati</taxon>
        <taxon>Campylobacterota</taxon>
        <taxon>Epsilonproteobacteria</taxon>
        <taxon>Campylobacterales</taxon>
        <taxon>Arcobacteraceae</taxon>
        <taxon>Arcobacter</taxon>
    </lineage>
</organism>
<dbReference type="STRING" id="572480.Arnit_2148"/>
<accession>D5V0I9</accession>
<gene>
    <name evidence="1" type="ordered locus">Arnit_2148</name>
</gene>
<evidence type="ECO:0000313" key="2">
    <source>
        <dbReference type="Proteomes" id="UP000000939"/>
    </source>
</evidence>
<sequence>MEDTQNKGIKRGINKGGKCPPPPFFSTYGYKYNEKKIFIKYLNLKGIIYE</sequence>
<dbReference type="EMBL" id="CP001999">
    <property type="protein sequence ID" value="ADG93801.1"/>
    <property type="molecule type" value="Genomic_DNA"/>
</dbReference>
<dbReference type="HOGENOM" id="CLU_3114010_0_0_7"/>
<evidence type="ECO:0000313" key="1">
    <source>
        <dbReference type="EMBL" id="ADG93801.1"/>
    </source>
</evidence>
<keyword evidence="2" id="KW-1185">Reference proteome</keyword>
<proteinExistence type="predicted"/>
<protein>
    <submittedName>
        <fullName evidence="1">Uncharacterized protein</fullName>
    </submittedName>
</protein>
<reference evidence="1 2" key="1">
    <citation type="journal article" date="2010" name="Stand. Genomic Sci.">
        <title>Complete genome sequence of Arcobacter nitrofigilis type strain (CI).</title>
        <authorList>
            <person name="Pati A."/>
            <person name="Gronow S."/>
            <person name="Lapidus A."/>
            <person name="Copeland A."/>
            <person name="Glavina Del Rio T."/>
            <person name="Nolan M."/>
            <person name="Lucas S."/>
            <person name="Tice H."/>
            <person name="Cheng J.F."/>
            <person name="Han C."/>
            <person name="Chertkov O."/>
            <person name="Bruce D."/>
            <person name="Tapia R."/>
            <person name="Goodwin L."/>
            <person name="Pitluck S."/>
            <person name="Liolios K."/>
            <person name="Ivanova N."/>
            <person name="Mavromatis K."/>
            <person name="Chen A."/>
            <person name="Palaniappan K."/>
            <person name="Land M."/>
            <person name="Hauser L."/>
            <person name="Chang Y.J."/>
            <person name="Jeffries C.D."/>
            <person name="Detter J.C."/>
            <person name="Rohde M."/>
            <person name="Goker M."/>
            <person name="Bristow J."/>
            <person name="Eisen J.A."/>
            <person name="Markowitz V."/>
            <person name="Hugenholtz P."/>
            <person name="Klenk H.P."/>
            <person name="Kyrpides N.C."/>
        </authorList>
    </citation>
    <scope>NUCLEOTIDE SEQUENCE [LARGE SCALE GENOMIC DNA]</scope>
    <source>
        <strain evidence="2">ATCC 33309 / DSM 7299 / CCUG 15893 / LMG 7604 / NCTC 12251 / CI</strain>
    </source>
</reference>